<proteinExistence type="predicted"/>
<protein>
    <submittedName>
        <fullName evidence="1">Uncharacterized protein</fullName>
    </submittedName>
</protein>
<evidence type="ECO:0000313" key="2">
    <source>
        <dbReference type="Proteomes" id="UP000245288"/>
    </source>
</evidence>
<dbReference type="EMBL" id="JRFU01000261">
    <property type="protein sequence ID" value="PWE85252.1"/>
    <property type="molecule type" value="Genomic_DNA"/>
</dbReference>
<evidence type="ECO:0000313" key="1">
    <source>
        <dbReference type="EMBL" id="PWE85252.1"/>
    </source>
</evidence>
<name>A0A2V1JL56_EUBRA</name>
<organism evidence="1 2">
    <name type="scientific">Eubacterium ramulus</name>
    <dbReference type="NCBI Taxonomy" id="39490"/>
    <lineage>
        <taxon>Bacteria</taxon>
        <taxon>Bacillati</taxon>
        <taxon>Bacillota</taxon>
        <taxon>Clostridia</taxon>
        <taxon>Eubacteriales</taxon>
        <taxon>Eubacteriaceae</taxon>
        <taxon>Eubacterium</taxon>
    </lineage>
</organism>
<dbReference type="Proteomes" id="UP000245288">
    <property type="component" value="Unassembled WGS sequence"/>
</dbReference>
<reference evidence="1 2" key="1">
    <citation type="submission" date="2014-09" db="EMBL/GenBank/DDBJ databases">
        <title>Butyrate-producing bacteria isolated from human gut.</title>
        <authorList>
            <person name="Zhang Q."/>
            <person name="Zhao L."/>
        </authorList>
    </citation>
    <scope>NUCLEOTIDE SEQUENCE [LARGE SCALE GENOMIC DNA]</scope>
    <source>
        <strain evidence="1 2">21</strain>
    </source>
</reference>
<dbReference type="RefSeq" id="WP_109217030.1">
    <property type="nucleotide sequence ID" value="NZ_JRFU01000261.1"/>
</dbReference>
<dbReference type="OrthoDB" id="9939283at2"/>
<gene>
    <name evidence="1" type="ORF">LG34_17115</name>
</gene>
<sequence length="198" mass="22876">MEEKDREILREAASEQGYTSIAINKDGKHVGGCFIPWKLTSSAINMKTPRVTLAVEDLQDEAIMADVKKCKVLGCYIMIPLEDYSFVQQFHELCDLFILYGKNISDLSFVQDMPNLFLFYLEDAKLTDIRPLIDNCRRSNSLPGKRFGFYHCEIQDTSAMKDADFMISELLIWPPEGQTDEKERWLNGRHISGFRIYD</sequence>
<accession>A0A2V1JL56</accession>
<dbReference type="AlphaFoldDB" id="A0A2V1JL56"/>
<keyword evidence="2" id="KW-1185">Reference proteome</keyword>
<comment type="caution">
    <text evidence="1">The sequence shown here is derived from an EMBL/GenBank/DDBJ whole genome shotgun (WGS) entry which is preliminary data.</text>
</comment>